<feature type="compositionally biased region" description="Low complexity" evidence="1">
    <location>
        <begin position="243"/>
        <end position="254"/>
    </location>
</feature>
<evidence type="ECO:0000313" key="3">
    <source>
        <dbReference type="Proteomes" id="UP000694050"/>
    </source>
</evidence>
<organism evidence="2 3">
    <name type="scientific">Fusarium oxysporum f. sp. rapae</name>
    <dbReference type="NCBI Taxonomy" id="485398"/>
    <lineage>
        <taxon>Eukaryota</taxon>
        <taxon>Fungi</taxon>
        <taxon>Dikarya</taxon>
        <taxon>Ascomycota</taxon>
        <taxon>Pezizomycotina</taxon>
        <taxon>Sordariomycetes</taxon>
        <taxon>Hypocreomycetidae</taxon>
        <taxon>Hypocreales</taxon>
        <taxon>Nectriaceae</taxon>
        <taxon>Fusarium</taxon>
        <taxon>Fusarium oxysporum species complex</taxon>
    </lineage>
</organism>
<protein>
    <submittedName>
        <fullName evidence="2">Uncharacterized protein</fullName>
    </submittedName>
</protein>
<evidence type="ECO:0000313" key="2">
    <source>
        <dbReference type="EMBL" id="KAG7405620.1"/>
    </source>
</evidence>
<feature type="compositionally biased region" description="Low complexity" evidence="1">
    <location>
        <begin position="281"/>
        <end position="293"/>
    </location>
</feature>
<dbReference type="EMBL" id="JAELUQ010000012">
    <property type="protein sequence ID" value="KAG7405620.1"/>
    <property type="molecule type" value="Genomic_DNA"/>
</dbReference>
<feature type="region of interest" description="Disordered" evidence="1">
    <location>
        <begin position="114"/>
        <end position="293"/>
    </location>
</feature>
<proteinExistence type="predicted"/>
<feature type="region of interest" description="Disordered" evidence="1">
    <location>
        <begin position="68"/>
        <end position="102"/>
    </location>
</feature>
<dbReference type="Proteomes" id="UP000694050">
    <property type="component" value="Unassembled WGS sequence"/>
</dbReference>
<comment type="caution">
    <text evidence="2">The sequence shown here is derived from an EMBL/GenBank/DDBJ whole genome shotgun (WGS) entry which is preliminary data.</text>
</comment>
<reference evidence="2" key="1">
    <citation type="submission" date="2021-04" db="EMBL/GenBank/DDBJ databases">
        <title>First draft genome resource for Brassicaceae pathogens Fusarium oxysporum f. sp. raphani and Fusarium oxysporum f. sp. rapae.</title>
        <authorList>
            <person name="Asai S."/>
        </authorList>
    </citation>
    <scope>NUCLEOTIDE SEQUENCE</scope>
    <source>
        <strain evidence="2">Tf1208</strain>
    </source>
</reference>
<name>A0A8J5TNM3_FUSOX</name>
<accession>A0A8J5TNM3</accession>
<feature type="compositionally biased region" description="Acidic residues" evidence="1">
    <location>
        <begin position="172"/>
        <end position="181"/>
    </location>
</feature>
<gene>
    <name evidence="2" type="ORF">Forpe1208_v015327</name>
</gene>
<evidence type="ECO:0000256" key="1">
    <source>
        <dbReference type="SAM" id="MobiDB-lite"/>
    </source>
</evidence>
<sequence length="318" mass="35571">MNKRVYPIIFFTLEKRFPWECETGWAAAEDFRVFDSDKEDPQFKALVDHWLAREDRQTLDDELVRLKLMSPPLDREPSTSSSSERGSSPEEPPENGDIDEVLRKAFVDLTECLSSDRGSRRAESPESDNDDGDIGNALLRGASESHTETHDRRRSTSRSLGDGTPAGRLNPDEDEDSDIYGDDNVGPFSDRIPGEQSDTSTSRHSLEKSRERSCGYPKTDAEHWRTVIPPSDDEASLEENHSEYQSSSSSSEASSRQRVETSEEDDDIRFAEPHSRGGRAGSTSRRIAHAMAHAARQTNSFLDALVEEGSEEVDELSS</sequence>
<dbReference type="AlphaFoldDB" id="A0A8J5TNM3"/>
<feature type="compositionally biased region" description="Basic and acidic residues" evidence="1">
    <location>
        <begin position="204"/>
        <end position="225"/>
    </location>
</feature>